<dbReference type="GO" id="GO:0043161">
    <property type="term" value="P:proteasome-mediated ubiquitin-dependent protein catabolic process"/>
    <property type="evidence" value="ECO:0007669"/>
    <property type="project" value="InterPro"/>
</dbReference>
<evidence type="ECO:0000313" key="14">
    <source>
        <dbReference type="EMBL" id="KAK0746477.1"/>
    </source>
</evidence>
<evidence type="ECO:0000256" key="3">
    <source>
        <dbReference type="ARBA" id="ARBA00006405"/>
    </source>
</evidence>
<feature type="region of interest" description="Disordered" evidence="11">
    <location>
        <begin position="188"/>
        <end position="292"/>
    </location>
</feature>
<sequence>MGEMPPDARTLTSIVDAMAEALPTHEQGDTTSDISSSLDVITLLVHACMVKSQFLLWSTNDDPNKGDPECESLRPRLPKGWNDNTKLSTLVYTRHDSPRKFLIRVTRQGPSLEITGLIPSGPSHTHRFSLNARDVISQKNLPVRIAFSAQGHELRGQELAAQIASVFTNPADLDTTASTIHQTIIQPLLDTPPPASSDEDQPKPSTRSSLQESAPQTADRQPTSTLPPDAPYSFPDPALPARDPAQPPETVPQGDFPPPGFDDELDLHRRHPIPTFPDGDRAPSIGSRDLYPAGLGPHDPLVPYFGGFRGIGGDGGGGMHPTFDDPLFRGGPRGGGGGGFDSQVPPGARYDPLGPGGSPRHGGGRGSSAFGDPLLAGQGAPRGSDGFAMFGDEFGGDEEGLGSGLRLPGGGGRGGGGPMGGGFGGMRGPFGGGGGLGGGGGGFGSGGSGGDRFI</sequence>
<dbReference type="Pfam" id="PF08577">
    <property type="entry name" value="PI31_Prot_C"/>
    <property type="match status" value="1"/>
</dbReference>
<feature type="compositionally biased region" description="Gly residues" evidence="11">
    <location>
        <begin position="401"/>
        <end position="454"/>
    </location>
</feature>
<comment type="similarity">
    <text evidence="3">Belongs to the proteasome inhibitor PI31 family.</text>
</comment>
<reference evidence="14" key="1">
    <citation type="submission" date="2023-06" db="EMBL/GenBank/DDBJ databases">
        <title>Genome-scale phylogeny and comparative genomics of the fungal order Sordariales.</title>
        <authorList>
            <consortium name="Lawrence Berkeley National Laboratory"/>
            <person name="Hensen N."/>
            <person name="Bonometti L."/>
            <person name="Westerberg I."/>
            <person name="Brannstrom I.O."/>
            <person name="Guillou S."/>
            <person name="Cros-Aarteil S."/>
            <person name="Calhoun S."/>
            <person name="Haridas S."/>
            <person name="Kuo A."/>
            <person name="Mondo S."/>
            <person name="Pangilinan J."/>
            <person name="Riley R."/>
            <person name="LaButti K."/>
            <person name="Andreopoulos B."/>
            <person name="Lipzen A."/>
            <person name="Chen C."/>
            <person name="Yanf M."/>
            <person name="Daum C."/>
            <person name="Ng V."/>
            <person name="Clum A."/>
            <person name="Steindorff A."/>
            <person name="Ohm R."/>
            <person name="Martin F."/>
            <person name="Silar P."/>
            <person name="Natvig D."/>
            <person name="Lalanne C."/>
            <person name="Gautier V."/>
            <person name="Ament-velasquez S.L."/>
            <person name="Kruys A."/>
            <person name="Hutchinson M.I."/>
            <person name="Powell A.J."/>
            <person name="Barry K."/>
            <person name="Miller A.N."/>
            <person name="Grigoriev I.V."/>
            <person name="Debuchy R."/>
            <person name="Gladieux P."/>
            <person name="Thoren M.H."/>
            <person name="Johannesson H."/>
        </authorList>
    </citation>
    <scope>NUCLEOTIDE SEQUENCE</scope>
    <source>
        <strain evidence="14">SMH3187-1</strain>
    </source>
</reference>
<keyword evidence="4" id="KW-0488">Methylation</keyword>
<evidence type="ECO:0000256" key="5">
    <source>
        <dbReference type="ARBA" id="ARBA00022490"/>
    </source>
</evidence>
<dbReference type="EMBL" id="JAUKUD010000004">
    <property type="protein sequence ID" value="KAK0746477.1"/>
    <property type="molecule type" value="Genomic_DNA"/>
</dbReference>
<organism evidence="14 15">
    <name type="scientific">Schizothecium vesticola</name>
    <dbReference type="NCBI Taxonomy" id="314040"/>
    <lineage>
        <taxon>Eukaryota</taxon>
        <taxon>Fungi</taxon>
        <taxon>Dikarya</taxon>
        <taxon>Ascomycota</taxon>
        <taxon>Pezizomycotina</taxon>
        <taxon>Sordariomycetes</taxon>
        <taxon>Sordariomycetidae</taxon>
        <taxon>Sordariales</taxon>
        <taxon>Schizotheciaceae</taxon>
        <taxon>Schizothecium</taxon>
    </lineage>
</organism>
<keyword evidence="9" id="KW-0007">Acetylation</keyword>
<dbReference type="PANTHER" id="PTHR13266:SF1">
    <property type="entry name" value="PROTEASOME INHIBITOR PI31 SUBUNIT"/>
    <property type="match status" value="1"/>
</dbReference>
<evidence type="ECO:0000256" key="4">
    <source>
        <dbReference type="ARBA" id="ARBA00022481"/>
    </source>
</evidence>
<feature type="compositionally biased region" description="Polar residues" evidence="11">
    <location>
        <begin position="203"/>
        <end position="226"/>
    </location>
</feature>
<evidence type="ECO:0000259" key="12">
    <source>
        <dbReference type="Pfam" id="PF08577"/>
    </source>
</evidence>
<keyword evidence="6" id="KW-0597">Phosphoprotein</keyword>
<feature type="compositionally biased region" description="Gly residues" evidence="11">
    <location>
        <begin position="354"/>
        <end position="366"/>
    </location>
</feature>
<evidence type="ECO:0000256" key="1">
    <source>
        <dbReference type="ARBA" id="ARBA00004240"/>
    </source>
</evidence>
<comment type="subcellular location">
    <subcellularLocation>
        <location evidence="2">Cytoplasm</location>
    </subcellularLocation>
    <subcellularLocation>
        <location evidence="1">Endoplasmic reticulum</location>
    </subcellularLocation>
</comment>
<keyword evidence="15" id="KW-1185">Reference proteome</keyword>
<evidence type="ECO:0000256" key="8">
    <source>
        <dbReference type="ARBA" id="ARBA00022942"/>
    </source>
</evidence>
<evidence type="ECO:0000256" key="7">
    <source>
        <dbReference type="ARBA" id="ARBA00022824"/>
    </source>
</evidence>
<evidence type="ECO:0000313" key="15">
    <source>
        <dbReference type="Proteomes" id="UP001172155"/>
    </source>
</evidence>
<feature type="region of interest" description="Disordered" evidence="11">
    <location>
        <begin position="324"/>
        <end position="454"/>
    </location>
</feature>
<dbReference type="Pfam" id="PF11566">
    <property type="entry name" value="PI31_Prot_N"/>
    <property type="match status" value="1"/>
</dbReference>
<feature type="domain" description="PI31 proteasome regulator N-terminal" evidence="13">
    <location>
        <begin position="30"/>
        <end position="190"/>
    </location>
</feature>
<comment type="function">
    <text evidence="10">Plays an important role in control of proteasome function. Inhibits the hydrolysis of protein and peptide substrates by the 20S proteasome. Also inhibits the activation of the proteasome by the proteasome regulatory proteins PA700 and PA28.</text>
</comment>
<dbReference type="Proteomes" id="UP001172155">
    <property type="component" value="Unassembled WGS sequence"/>
</dbReference>
<dbReference type="PANTHER" id="PTHR13266">
    <property type="entry name" value="PROTEASOME INHIBITOR"/>
    <property type="match status" value="1"/>
</dbReference>
<dbReference type="Gene3D" id="3.40.1000.30">
    <property type="match status" value="1"/>
</dbReference>
<feature type="compositionally biased region" description="Gly residues" evidence="11">
    <location>
        <begin position="331"/>
        <end position="340"/>
    </location>
</feature>
<evidence type="ECO:0000256" key="2">
    <source>
        <dbReference type="ARBA" id="ARBA00004496"/>
    </source>
</evidence>
<dbReference type="AlphaFoldDB" id="A0AA40K5Q1"/>
<dbReference type="InterPro" id="IPR013886">
    <property type="entry name" value="PI31_Prot_C"/>
</dbReference>
<evidence type="ECO:0000256" key="11">
    <source>
        <dbReference type="SAM" id="MobiDB-lite"/>
    </source>
</evidence>
<dbReference type="InterPro" id="IPR045128">
    <property type="entry name" value="PI31-like"/>
</dbReference>
<keyword evidence="8 14" id="KW-0647">Proteasome</keyword>
<protein>
    <submittedName>
        <fullName evidence="14">PI31 proteasome regulator N-terminal-domain-containing protein</fullName>
    </submittedName>
</protein>
<accession>A0AA40K5Q1</accession>
<dbReference type="GO" id="GO:0070628">
    <property type="term" value="F:proteasome binding"/>
    <property type="evidence" value="ECO:0007669"/>
    <property type="project" value="InterPro"/>
</dbReference>
<gene>
    <name evidence="14" type="ORF">B0T18DRAFT_390920</name>
</gene>
<keyword evidence="7" id="KW-0256">Endoplasmic reticulum</keyword>
<dbReference type="GO" id="GO:0005783">
    <property type="term" value="C:endoplasmic reticulum"/>
    <property type="evidence" value="ECO:0007669"/>
    <property type="project" value="UniProtKB-SubCell"/>
</dbReference>
<evidence type="ECO:0000256" key="9">
    <source>
        <dbReference type="ARBA" id="ARBA00022990"/>
    </source>
</evidence>
<proteinExistence type="inferred from homology"/>
<evidence type="ECO:0000256" key="6">
    <source>
        <dbReference type="ARBA" id="ARBA00022553"/>
    </source>
</evidence>
<feature type="domain" description="PI31 proteasome regulator C-terminal" evidence="12">
    <location>
        <begin position="285"/>
        <end position="355"/>
    </location>
</feature>
<name>A0AA40K5Q1_9PEZI</name>
<feature type="compositionally biased region" description="Pro residues" evidence="11">
    <location>
        <begin position="245"/>
        <end position="260"/>
    </location>
</feature>
<dbReference type="GO" id="GO:0000502">
    <property type="term" value="C:proteasome complex"/>
    <property type="evidence" value="ECO:0007669"/>
    <property type="project" value="UniProtKB-KW"/>
</dbReference>
<keyword evidence="5" id="KW-0963">Cytoplasm</keyword>
<evidence type="ECO:0000256" key="10">
    <source>
        <dbReference type="ARBA" id="ARBA00024805"/>
    </source>
</evidence>
<dbReference type="InterPro" id="IPR021625">
    <property type="entry name" value="PI31_Prot_N"/>
</dbReference>
<comment type="caution">
    <text evidence="14">The sequence shown here is derived from an EMBL/GenBank/DDBJ whole genome shotgun (WGS) entry which is preliminary data.</text>
</comment>
<evidence type="ECO:0000259" key="13">
    <source>
        <dbReference type="Pfam" id="PF11566"/>
    </source>
</evidence>
<dbReference type="GO" id="GO:0004866">
    <property type="term" value="F:endopeptidase inhibitor activity"/>
    <property type="evidence" value="ECO:0007669"/>
    <property type="project" value="InterPro"/>
</dbReference>